<dbReference type="Proteomes" id="UP000320762">
    <property type="component" value="Unassembled WGS sequence"/>
</dbReference>
<proteinExistence type="predicted"/>
<keyword evidence="4" id="KW-1185">Reference proteome</keyword>
<feature type="transmembrane region" description="Helical" evidence="1">
    <location>
        <begin position="127"/>
        <end position="153"/>
    </location>
</feature>
<comment type="caution">
    <text evidence="3">The sequence shown here is derived from an EMBL/GenBank/DDBJ whole genome shotgun (WGS) entry which is preliminary data.</text>
</comment>
<feature type="signal peptide" evidence="2">
    <location>
        <begin position="1"/>
        <end position="16"/>
    </location>
</feature>
<dbReference type="OrthoDB" id="2886576at2759"/>
<evidence type="ECO:0000313" key="4">
    <source>
        <dbReference type="Proteomes" id="UP000320762"/>
    </source>
</evidence>
<evidence type="ECO:0000256" key="2">
    <source>
        <dbReference type="SAM" id="SignalP"/>
    </source>
</evidence>
<keyword evidence="1" id="KW-0812">Transmembrane</keyword>
<organism evidence="3 4">
    <name type="scientific">Schizophyllum amplum</name>
    <dbReference type="NCBI Taxonomy" id="97359"/>
    <lineage>
        <taxon>Eukaryota</taxon>
        <taxon>Fungi</taxon>
        <taxon>Dikarya</taxon>
        <taxon>Basidiomycota</taxon>
        <taxon>Agaricomycotina</taxon>
        <taxon>Agaricomycetes</taxon>
        <taxon>Agaricomycetidae</taxon>
        <taxon>Agaricales</taxon>
        <taxon>Schizophyllaceae</taxon>
        <taxon>Schizophyllum</taxon>
    </lineage>
</organism>
<evidence type="ECO:0000313" key="3">
    <source>
        <dbReference type="EMBL" id="TRM62883.1"/>
    </source>
</evidence>
<name>A0A550CDK8_9AGAR</name>
<feature type="transmembrane region" description="Helical" evidence="1">
    <location>
        <begin position="39"/>
        <end position="58"/>
    </location>
</feature>
<keyword evidence="1" id="KW-1133">Transmembrane helix</keyword>
<dbReference type="AlphaFoldDB" id="A0A550CDK8"/>
<evidence type="ECO:0000256" key="1">
    <source>
        <dbReference type="SAM" id="Phobius"/>
    </source>
</evidence>
<reference evidence="3 4" key="1">
    <citation type="journal article" date="2019" name="New Phytol.">
        <title>Comparative genomics reveals unique wood-decay strategies and fruiting body development in the Schizophyllaceae.</title>
        <authorList>
            <person name="Almasi E."/>
            <person name="Sahu N."/>
            <person name="Krizsan K."/>
            <person name="Balint B."/>
            <person name="Kovacs G.M."/>
            <person name="Kiss B."/>
            <person name="Cseklye J."/>
            <person name="Drula E."/>
            <person name="Henrissat B."/>
            <person name="Nagy I."/>
            <person name="Chovatia M."/>
            <person name="Adam C."/>
            <person name="LaButti K."/>
            <person name="Lipzen A."/>
            <person name="Riley R."/>
            <person name="Grigoriev I.V."/>
            <person name="Nagy L.G."/>
        </authorList>
    </citation>
    <scope>NUCLEOTIDE SEQUENCE [LARGE SCALE GENOMIC DNA]</scope>
    <source>
        <strain evidence="3 4">NL-1724</strain>
    </source>
</reference>
<keyword evidence="1" id="KW-0472">Membrane</keyword>
<accession>A0A550CDK8</accession>
<dbReference type="EMBL" id="VDMD01000011">
    <property type="protein sequence ID" value="TRM62883.1"/>
    <property type="molecule type" value="Genomic_DNA"/>
</dbReference>
<feature type="chain" id="PRO_5022232446" evidence="2">
    <location>
        <begin position="17"/>
        <end position="248"/>
    </location>
</feature>
<gene>
    <name evidence="3" type="ORF">BD626DRAFT_42662</name>
</gene>
<sequence>MLYALFLLALRAANLAVFVYEAYNWYYQYGPVARNVYEYYGNDMIYAIVVLVVLLASCKRQVRALCHVPYCYYTRVKFPAAEQLKAMNQFAVDPSIVPLQHAQFFTCVVALQIVTLYCDSTSAFYDLGYICGSVLAMVVGFSVALVMVLFDILKFLPKLAWHAVRLLLTQPLALIPSSFSNLLALACGCGFWVRGMMLRSIIIFLADMILLIRLSPRCTLPVWVELPPTNTSYLRPSSSLLLAFFVKT</sequence>
<protein>
    <submittedName>
        <fullName evidence="3">Uncharacterized protein</fullName>
    </submittedName>
</protein>
<keyword evidence="2" id="KW-0732">Signal</keyword>
<feature type="transmembrane region" description="Helical" evidence="1">
    <location>
        <begin position="173"/>
        <end position="193"/>
    </location>
</feature>